<name>A0A026W968_OOCBI</name>
<dbReference type="Proteomes" id="UP000053097">
    <property type="component" value="Unassembled WGS sequence"/>
</dbReference>
<dbReference type="EMBL" id="KK107323">
    <property type="protein sequence ID" value="EZA52617.1"/>
    <property type="molecule type" value="Genomic_DNA"/>
</dbReference>
<accession>A0A026W968</accession>
<reference evidence="2 3" key="1">
    <citation type="journal article" date="2014" name="Curr. Biol.">
        <title>The genome of the clonal raider ant Cerapachys biroi.</title>
        <authorList>
            <person name="Oxley P.R."/>
            <person name="Ji L."/>
            <person name="Fetter-Pruneda I."/>
            <person name="McKenzie S.K."/>
            <person name="Li C."/>
            <person name="Hu H."/>
            <person name="Zhang G."/>
            <person name="Kronauer D.J."/>
        </authorList>
    </citation>
    <scope>NUCLEOTIDE SEQUENCE [LARGE SCALE GENOMIC DNA]</scope>
</reference>
<feature type="chain" id="PRO_5012836456" evidence="1">
    <location>
        <begin position="16"/>
        <end position="132"/>
    </location>
</feature>
<organism evidence="2 3">
    <name type="scientific">Ooceraea biroi</name>
    <name type="common">Clonal raider ant</name>
    <name type="synonym">Cerapachys biroi</name>
    <dbReference type="NCBI Taxonomy" id="2015173"/>
    <lineage>
        <taxon>Eukaryota</taxon>
        <taxon>Metazoa</taxon>
        <taxon>Ecdysozoa</taxon>
        <taxon>Arthropoda</taxon>
        <taxon>Hexapoda</taxon>
        <taxon>Insecta</taxon>
        <taxon>Pterygota</taxon>
        <taxon>Neoptera</taxon>
        <taxon>Endopterygota</taxon>
        <taxon>Hymenoptera</taxon>
        <taxon>Apocrita</taxon>
        <taxon>Aculeata</taxon>
        <taxon>Formicoidea</taxon>
        <taxon>Formicidae</taxon>
        <taxon>Dorylinae</taxon>
        <taxon>Ooceraea</taxon>
    </lineage>
</organism>
<keyword evidence="1" id="KW-0732">Signal</keyword>
<evidence type="ECO:0000313" key="3">
    <source>
        <dbReference type="Proteomes" id="UP000053097"/>
    </source>
</evidence>
<evidence type="ECO:0000256" key="1">
    <source>
        <dbReference type="SAM" id="SignalP"/>
    </source>
</evidence>
<protein>
    <submittedName>
        <fullName evidence="2">Uncharacterized protein</fullName>
    </submittedName>
</protein>
<sequence>MVGWIQLLGEQYCLAVIVCSSTCSGFPGLGPRAPYPVSRYTTIFCLSAITPTTTTMRKKMRTKMARTATPPILLVDLGVLSDKSPLKSAFYTDKTQTREFGYAQALLIHYHNAQAANRTIPLSHVHRRDFRR</sequence>
<keyword evidence="3" id="KW-1185">Reference proteome</keyword>
<gene>
    <name evidence="2" type="ORF">X777_08100</name>
</gene>
<proteinExistence type="predicted"/>
<evidence type="ECO:0000313" key="2">
    <source>
        <dbReference type="EMBL" id="EZA52617.1"/>
    </source>
</evidence>
<dbReference type="AlphaFoldDB" id="A0A026W968"/>
<feature type="signal peptide" evidence="1">
    <location>
        <begin position="1"/>
        <end position="15"/>
    </location>
</feature>